<dbReference type="Gene3D" id="1.10.3680.10">
    <property type="entry name" value="TerB-like"/>
    <property type="match status" value="1"/>
</dbReference>
<dbReference type="Proteomes" id="UP000316238">
    <property type="component" value="Unassembled WGS sequence"/>
</dbReference>
<dbReference type="CDD" id="cd07178">
    <property type="entry name" value="terB_like_YebE"/>
    <property type="match status" value="1"/>
</dbReference>
<dbReference type="EMBL" id="NQJD01000010">
    <property type="protein sequence ID" value="TAA75148.1"/>
    <property type="molecule type" value="Genomic_DNA"/>
</dbReference>
<dbReference type="SUPFAM" id="SSF158682">
    <property type="entry name" value="TerB-like"/>
    <property type="match status" value="1"/>
</dbReference>
<sequence length="232" mass="24704">MDIEKLLGKLLQEAMGSSGSQFKNRDGYHSSNQRSSSGTGSLLGSLTNQLTSGKGLMTAIGLGVGAYEIFRSGGQQPQQAAQNWGSTAPSAPMPPPPPSSPPTPVRAVAAPPVAASSNGNQDVACRLIRVMISAAHADGILDADEEKRILDRLRGVELSQEEKMFLLEELHHPRPIAELTAGISDLRLAQTTYAVALSAMSVDTDSERQWLDELGAALGLSAEIRRFIEETR</sequence>
<dbReference type="AlphaFoldDB" id="A0A521G2C5"/>
<evidence type="ECO:0000313" key="2">
    <source>
        <dbReference type="EMBL" id="TAA75148.1"/>
    </source>
</evidence>
<feature type="region of interest" description="Disordered" evidence="1">
    <location>
        <begin position="75"/>
        <end position="107"/>
    </location>
</feature>
<name>A0A521G2C5_9BACT</name>
<reference evidence="2" key="1">
    <citation type="submission" date="2017-07" db="EMBL/GenBank/DDBJ databases">
        <title>The cable genome - Insights into the physiology and evolution of filamentous bacteria capable of sulfide oxidation via long distance electron transfer.</title>
        <authorList>
            <person name="Thorup C."/>
            <person name="Bjerg J.T."/>
            <person name="Schreiber L."/>
            <person name="Nielsen L.P."/>
            <person name="Kjeldsen K.U."/>
            <person name="Boesen T."/>
            <person name="Boggild A."/>
            <person name="Meysman F."/>
            <person name="Geelhoed J."/>
            <person name="Schramm A."/>
        </authorList>
    </citation>
    <scope>NUCLEOTIDE SEQUENCE [LARGE SCALE GENOMIC DNA]</scope>
    <source>
        <strain evidence="2">GS</strain>
    </source>
</reference>
<dbReference type="InterPro" id="IPR007486">
    <property type="entry name" value="YebE"/>
</dbReference>
<evidence type="ECO:0000256" key="1">
    <source>
        <dbReference type="SAM" id="MobiDB-lite"/>
    </source>
</evidence>
<feature type="compositionally biased region" description="Polar residues" evidence="1">
    <location>
        <begin position="75"/>
        <end position="85"/>
    </location>
</feature>
<protein>
    <submittedName>
        <fullName evidence="2">Uncharacterized membrane protein YebE, DUF533 family</fullName>
    </submittedName>
</protein>
<feature type="region of interest" description="Disordered" evidence="1">
    <location>
        <begin position="18"/>
        <end position="41"/>
    </location>
</feature>
<feature type="compositionally biased region" description="Low complexity" evidence="1">
    <location>
        <begin position="30"/>
        <end position="41"/>
    </location>
</feature>
<evidence type="ECO:0000313" key="3">
    <source>
        <dbReference type="Proteomes" id="UP000316238"/>
    </source>
</evidence>
<comment type="caution">
    <text evidence="2">The sequence shown here is derived from an EMBL/GenBank/DDBJ whole genome shotgun (WGS) entry which is preliminary data.</text>
</comment>
<dbReference type="Pfam" id="PF04391">
    <property type="entry name" value="DUF533"/>
    <property type="match status" value="1"/>
</dbReference>
<gene>
    <name evidence="2" type="ORF">CDV28_11016</name>
</gene>
<accession>A0A521G2C5</accession>
<organism evidence="2 3">
    <name type="scientific">Candidatus Electronema aureum</name>
    <dbReference type="NCBI Taxonomy" id="2005002"/>
    <lineage>
        <taxon>Bacteria</taxon>
        <taxon>Pseudomonadati</taxon>
        <taxon>Thermodesulfobacteriota</taxon>
        <taxon>Desulfobulbia</taxon>
        <taxon>Desulfobulbales</taxon>
        <taxon>Desulfobulbaceae</taxon>
        <taxon>Candidatus Electronema</taxon>
    </lineage>
</organism>
<proteinExistence type="predicted"/>
<feature type="compositionally biased region" description="Pro residues" evidence="1">
    <location>
        <begin position="91"/>
        <end position="104"/>
    </location>
</feature>
<keyword evidence="3" id="KW-1185">Reference proteome</keyword>
<dbReference type="InterPro" id="IPR029024">
    <property type="entry name" value="TerB-like"/>
</dbReference>